<feature type="transmembrane region" description="Helical" evidence="5">
    <location>
        <begin position="101"/>
        <end position="123"/>
    </location>
</feature>
<dbReference type="PANTHER" id="PTHR31465">
    <property type="entry name" value="PROTEIN RTA1-RELATED"/>
    <property type="match status" value="1"/>
</dbReference>
<evidence type="ECO:0000313" key="6">
    <source>
        <dbReference type="EMBL" id="KAJ6258574.1"/>
    </source>
</evidence>
<organism evidence="6 7">
    <name type="scientific">Drechslerella dactyloides</name>
    <name type="common">Nematode-trapping fungus</name>
    <name type="synonym">Arthrobotrys dactyloides</name>
    <dbReference type="NCBI Taxonomy" id="74499"/>
    <lineage>
        <taxon>Eukaryota</taxon>
        <taxon>Fungi</taxon>
        <taxon>Dikarya</taxon>
        <taxon>Ascomycota</taxon>
        <taxon>Pezizomycotina</taxon>
        <taxon>Orbiliomycetes</taxon>
        <taxon>Orbiliales</taxon>
        <taxon>Orbiliaceae</taxon>
        <taxon>Drechslerella</taxon>
    </lineage>
</organism>
<evidence type="ECO:0000256" key="4">
    <source>
        <dbReference type="ARBA" id="ARBA00023136"/>
    </source>
</evidence>
<keyword evidence="4 5" id="KW-0472">Membrane</keyword>
<dbReference type="GO" id="GO:0000324">
    <property type="term" value="C:fungal-type vacuole"/>
    <property type="evidence" value="ECO:0007669"/>
    <property type="project" value="TreeGrafter"/>
</dbReference>
<evidence type="ECO:0000256" key="2">
    <source>
        <dbReference type="ARBA" id="ARBA00022692"/>
    </source>
</evidence>
<evidence type="ECO:0000313" key="7">
    <source>
        <dbReference type="Proteomes" id="UP001221413"/>
    </source>
</evidence>
<feature type="transmembrane region" description="Helical" evidence="5">
    <location>
        <begin position="61"/>
        <end position="81"/>
    </location>
</feature>
<dbReference type="Proteomes" id="UP001221413">
    <property type="component" value="Unassembled WGS sequence"/>
</dbReference>
<gene>
    <name evidence="6" type="ORF">Dda_6620</name>
</gene>
<reference evidence="6" key="1">
    <citation type="submission" date="2023-01" db="EMBL/GenBank/DDBJ databases">
        <title>The chitinases involved in constricting ring structure development in the nematode-trapping fungus Drechslerella dactyloides.</title>
        <authorList>
            <person name="Wang R."/>
            <person name="Zhang L."/>
            <person name="Tang P."/>
            <person name="Li S."/>
            <person name="Liang L."/>
        </authorList>
    </citation>
    <scope>NUCLEOTIDE SEQUENCE</scope>
    <source>
        <strain evidence="6">YMF1.00031</strain>
    </source>
</reference>
<accession>A0AAD6IV31</accession>
<sequence>MTLAMSQEIGILQCTWGLCPVSASWFGYRPSLVMNAIFLVLFTIAFTAHLLLYLRYRTSGFSICLLIGCALEMSGYAGRIIAYTNPWSLPAFFIQINGIGLGPTFFAAGIYLCLTRIVIVYGADISRVQPKVYTYFFIINDIVSLVIQLPGGIISSLSASQGRAPTTGAHIGLAGVCFQVFSLTIWLVLAAEFAIRCYRAGRGAWETRYEKARDTVQFKLFLVGLVVAAVALYARSVYRIIELREGYTGRFARDERAFCVLEGVMIVILSFATALFHPGVGFGDAYPLITEQKAKFPRPWKKHGFFMKDIMRTEALAESSDRVDTLGLNSVGKVTKS</sequence>
<name>A0AAD6IV31_DREDA</name>
<comment type="subcellular location">
    <subcellularLocation>
        <location evidence="1">Membrane</location>
        <topology evidence="1">Multi-pass membrane protein</topology>
    </subcellularLocation>
</comment>
<keyword evidence="3 5" id="KW-1133">Transmembrane helix</keyword>
<evidence type="ECO:0000256" key="1">
    <source>
        <dbReference type="ARBA" id="ARBA00004141"/>
    </source>
</evidence>
<feature type="transmembrane region" description="Helical" evidence="5">
    <location>
        <begin position="33"/>
        <end position="54"/>
    </location>
</feature>
<dbReference type="GO" id="GO:0005886">
    <property type="term" value="C:plasma membrane"/>
    <property type="evidence" value="ECO:0007669"/>
    <property type="project" value="TreeGrafter"/>
</dbReference>
<comment type="caution">
    <text evidence="6">The sequence shown here is derived from an EMBL/GenBank/DDBJ whole genome shotgun (WGS) entry which is preliminary data.</text>
</comment>
<feature type="transmembrane region" description="Helical" evidence="5">
    <location>
        <begin position="216"/>
        <end position="235"/>
    </location>
</feature>
<feature type="transmembrane region" description="Helical" evidence="5">
    <location>
        <begin position="255"/>
        <end position="276"/>
    </location>
</feature>
<proteinExistence type="predicted"/>
<dbReference type="InterPro" id="IPR007568">
    <property type="entry name" value="RTA1"/>
</dbReference>
<evidence type="ECO:0000256" key="5">
    <source>
        <dbReference type="SAM" id="Phobius"/>
    </source>
</evidence>
<dbReference type="AlphaFoldDB" id="A0AAD6IV31"/>
<dbReference type="EMBL" id="JAQGDS010000008">
    <property type="protein sequence ID" value="KAJ6258574.1"/>
    <property type="molecule type" value="Genomic_DNA"/>
</dbReference>
<feature type="transmembrane region" description="Helical" evidence="5">
    <location>
        <begin position="135"/>
        <end position="159"/>
    </location>
</feature>
<keyword evidence="7" id="KW-1185">Reference proteome</keyword>
<evidence type="ECO:0000256" key="3">
    <source>
        <dbReference type="ARBA" id="ARBA00022989"/>
    </source>
</evidence>
<protein>
    <submittedName>
        <fullName evidence="6">Efflux pump himE</fullName>
    </submittedName>
</protein>
<dbReference type="Pfam" id="PF04479">
    <property type="entry name" value="RTA1"/>
    <property type="match status" value="1"/>
</dbReference>
<feature type="transmembrane region" description="Helical" evidence="5">
    <location>
        <begin position="171"/>
        <end position="195"/>
    </location>
</feature>
<dbReference type="PANTHER" id="PTHR31465:SF9">
    <property type="entry name" value="SPHINGOID LONG-CHAIN BASE TRANSPORTER RSB1"/>
    <property type="match status" value="1"/>
</dbReference>
<keyword evidence="2 5" id="KW-0812">Transmembrane</keyword>